<feature type="coiled-coil region" evidence="1">
    <location>
        <begin position="8"/>
        <end position="35"/>
    </location>
</feature>
<dbReference type="Pfam" id="PF11276">
    <property type="entry name" value="DUF3078"/>
    <property type="match status" value="1"/>
</dbReference>
<dbReference type="STRING" id="570519.SAMN04488116_2524"/>
<proteinExistence type="predicted"/>
<dbReference type="InterPro" id="IPR021428">
    <property type="entry name" value="DUF3078"/>
</dbReference>
<dbReference type="CDD" id="cd14686">
    <property type="entry name" value="bZIP"/>
    <property type="match status" value="1"/>
</dbReference>
<accession>A0A1M5MM93</accession>
<evidence type="ECO:0000256" key="1">
    <source>
        <dbReference type="SAM" id="Coils"/>
    </source>
</evidence>
<reference evidence="3" key="1">
    <citation type="submission" date="2016-11" db="EMBL/GenBank/DDBJ databases">
        <authorList>
            <person name="Varghese N."/>
            <person name="Submissions S."/>
        </authorList>
    </citation>
    <scope>NUCLEOTIDE SEQUENCE [LARGE SCALE GENOMIC DNA]</scope>
    <source>
        <strain evidence="3">DSM 22638</strain>
    </source>
</reference>
<keyword evidence="3" id="KW-1185">Reference proteome</keyword>
<dbReference type="AlphaFoldDB" id="A0A1M5MM93"/>
<evidence type="ECO:0008006" key="4">
    <source>
        <dbReference type="Google" id="ProtNLM"/>
    </source>
</evidence>
<organism evidence="2 3">
    <name type="scientific">Flagellimonas flava</name>
    <dbReference type="NCBI Taxonomy" id="570519"/>
    <lineage>
        <taxon>Bacteria</taxon>
        <taxon>Pseudomonadati</taxon>
        <taxon>Bacteroidota</taxon>
        <taxon>Flavobacteriia</taxon>
        <taxon>Flavobacteriales</taxon>
        <taxon>Flavobacteriaceae</taxon>
        <taxon>Flagellimonas</taxon>
    </lineage>
</organism>
<gene>
    <name evidence="2" type="ORF">SAMN04488116_2524</name>
</gene>
<name>A0A1M5MM93_9FLAO</name>
<protein>
    <recommendedName>
        <fullName evidence="4">DUF3078 domain-containing protein</fullName>
    </recommendedName>
</protein>
<sequence length="364" mass="40798">MELKIVLLLELRTQNSELRTQNSELRTQNSELRTQNSVIQCDISYFWGLSIKLHTMKRLLFAMAIFACALGTAQTAEEIKSEMGPKKDSIAAIQGRVNALQAQLDALPGWKIGAFGTIGGSLSNFNNWFAQGIPNNNSGSIGFTVNAFANQQEEKFFWRNAANINLNWVKLDDKDDPTDDDGFRESTDVFNISSLYGWKLSDKFAISALGEYRTTLLSNFNDPGYLDLGVGGTWTPITDLVVVIHPLNYNFVFSDEDTIFNSSLGAKIVADYTKKLGPVSFKSNLSMFQSYESGDLSNWTWTNSFAYTLWKVIGVGFDFGLRNNKQETLNYIVNNAPVTDPTATFDTIDNELQTYWTFGLSYSF</sequence>
<evidence type="ECO:0000313" key="3">
    <source>
        <dbReference type="Proteomes" id="UP000184532"/>
    </source>
</evidence>
<keyword evidence="1" id="KW-0175">Coiled coil</keyword>
<dbReference type="EMBL" id="FQWL01000003">
    <property type="protein sequence ID" value="SHG78356.1"/>
    <property type="molecule type" value="Genomic_DNA"/>
</dbReference>
<dbReference type="Proteomes" id="UP000184532">
    <property type="component" value="Unassembled WGS sequence"/>
</dbReference>
<evidence type="ECO:0000313" key="2">
    <source>
        <dbReference type="EMBL" id="SHG78356.1"/>
    </source>
</evidence>